<organism evidence="4 5">
    <name type="scientific">Scytonema hofmannii FACHB-248</name>
    <dbReference type="NCBI Taxonomy" id="1842502"/>
    <lineage>
        <taxon>Bacteria</taxon>
        <taxon>Bacillati</taxon>
        <taxon>Cyanobacteriota</taxon>
        <taxon>Cyanophyceae</taxon>
        <taxon>Nostocales</taxon>
        <taxon>Scytonemataceae</taxon>
        <taxon>Scytonema</taxon>
    </lineage>
</organism>
<protein>
    <submittedName>
        <fullName evidence="4">SDR family oxidoreductase</fullName>
    </submittedName>
</protein>
<keyword evidence="5" id="KW-1185">Reference proteome</keyword>
<gene>
    <name evidence="4" type="ORF">H6G81_32015</name>
</gene>
<dbReference type="Proteomes" id="UP000660380">
    <property type="component" value="Unassembled WGS sequence"/>
</dbReference>
<dbReference type="Pfam" id="PF00106">
    <property type="entry name" value="adh_short"/>
    <property type="match status" value="1"/>
</dbReference>
<dbReference type="RefSeq" id="WP_038298285.1">
    <property type="nucleotide sequence ID" value="NZ_JACJTA010000122.1"/>
</dbReference>
<dbReference type="EMBL" id="JACJTA010000122">
    <property type="protein sequence ID" value="MBD2609023.1"/>
    <property type="molecule type" value="Genomic_DNA"/>
</dbReference>
<dbReference type="PRINTS" id="PR00080">
    <property type="entry name" value="SDRFAMILY"/>
</dbReference>
<name>A0ABR8H0R5_9CYAN</name>
<dbReference type="InterPro" id="IPR002347">
    <property type="entry name" value="SDR_fam"/>
</dbReference>
<reference evidence="4 5" key="1">
    <citation type="journal article" date="2020" name="ISME J.">
        <title>Comparative genomics reveals insights into cyanobacterial evolution and habitat adaptation.</title>
        <authorList>
            <person name="Chen M.Y."/>
            <person name="Teng W.K."/>
            <person name="Zhao L."/>
            <person name="Hu C.X."/>
            <person name="Zhou Y.K."/>
            <person name="Han B.P."/>
            <person name="Song L.R."/>
            <person name="Shu W.S."/>
        </authorList>
    </citation>
    <scope>NUCLEOTIDE SEQUENCE [LARGE SCALE GENOMIC DNA]</scope>
    <source>
        <strain evidence="4 5">FACHB-248</strain>
    </source>
</reference>
<dbReference type="SUPFAM" id="SSF51735">
    <property type="entry name" value="NAD(P)-binding Rossmann-fold domains"/>
    <property type="match status" value="1"/>
</dbReference>
<dbReference type="CDD" id="cd05346">
    <property type="entry name" value="SDR_c5"/>
    <property type="match status" value="1"/>
</dbReference>
<comment type="similarity">
    <text evidence="1 3">Belongs to the short-chain dehydrogenases/reductases (SDR) family.</text>
</comment>
<comment type="caution">
    <text evidence="4">The sequence shown here is derived from an EMBL/GenBank/DDBJ whole genome shotgun (WGS) entry which is preliminary data.</text>
</comment>
<evidence type="ECO:0000256" key="3">
    <source>
        <dbReference type="RuleBase" id="RU000363"/>
    </source>
</evidence>
<accession>A0ABR8H0R5</accession>
<dbReference type="Gene3D" id="3.40.50.720">
    <property type="entry name" value="NAD(P)-binding Rossmann-like Domain"/>
    <property type="match status" value="1"/>
</dbReference>
<dbReference type="PANTHER" id="PTHR42901">
    <property type="entry name" value="ALCOHOL DEHYDROGENASE"/>
    <property type="match status" value="1"/>
</dbReference>
<keyword evidence="2" id="KW-0560">Oxidoreductase</keyword>
<dbReference type="PANTHER" id="PTHR42901:SF1">
    <property type="entry name" value="ALCOHOL DEHYDROGENASE"/>
    <property type="match status" value="1"/>
</dbReference>
<evidence type="ECO:0000313" key="4">
    <source>
        <dbReference type="EMBL" id="MBD2609023.1"/>
    </source>
</evidence>
<dbReference type="PRINTS" id="PR00081">
    <property type="entry name" value="GDHRDH"/>
</dbReference>
<dbReference type="PIRSF" id="PIRSF000126">
    <property type="entry name" value="11-beta-HSD1"/>
    <property type="match status" value="1"/>
</dbReference>
<evidence type="ECO:0000313" key="5">
    <source>
        <dbReference type="Proteomes" id="UP000660380"/>
    </source>
</evidence>
<sequence>MIQNQIVLITGASSGIGAACARIFAPTGAKLILAARRQERLLSLAAELVERFDETSPQIHLLQLDVRDRSAVELAISNLPAEWSDIDILINNAGLSRGLDKLHEGDTQDWDEMIDTNIKGLLYLTRYIVPGMVKRDRGHVVNIGSIAGHQTYPKGNVYCGTKAAVKAISEGLKQDLLGTPIRVTSVDPGMVETEFSQVRFHGDSDRGKLVYQGVIPLTPDDVAEVIFFCVTRPTHVNINEVILMPVDQASATLVNRRT</sequence>
<proteinExistence type="inferred from homology"/>
<dbReference type="InterPro" id="IPR036291">
    <property type="entry name" value="NAD(P)-bd_dom_sf"/>
</dbReference>
<evidence type="ECO:0000256" key="1">
    <source>
        <dbReference type="ARBA" id="ARBA00006484"/>
    </source>
</evidence>
<evidence type="ECO:0000256" key="2">
    <source>
        <dbReference type="ARBA" id="ARBA00023002"/>
    </source>
</evidence>